<dbReference type="GO" id="GO:0016485">
    <property type="term" value="P:protein processing"/>
    <property type="evidence" value="ECO:0007669"/>
    <property type="project" value="TreeGrafter"/>
</dbReference>
<evidence type="ECO:0000313" key="5">
    <source>
        <dbReference type="EMBL" id="CAB1128573.1"/>
    </source>
</evidence>
<organism evidence="5 6">
    <name type="scientific">Candidatus Hydrogenisulfobacillus filiaventi</name>
    <dbReference type="NCBI Taxonomy" id="2707344"/>
    <lineage>
        <taxon>Bacteria</taxon>
        <taxon>Bacillati</taxon>
        <taxon>Bacillota</taxon>
        <taxon>Clostridia</taxon>
        <taxon>Eubacteriales</taxon>
        <taxon>Clostridiales Family XVII. Incertae Sedis</taxon>
        <taxon>Candidatus Hydrogenisulfobacillus</taxon>
    </lineage>
</organism>
<evidence type="ECO:0000256" key="1">
    <source>
        <dbReference type="ARBA" id="ARBA00006814"/>
    </source>
</evidence>
<proteinExistence type="inferred from homology"/>
<protein>
    <submittedName>
        <fullName evidence="5">Hydrogenase maturation protein</fullName>
    </submittedName>
</protein>
<gene>
    <name evidence="5" type="primary">hupD</name>
    <name evidence="5" type="ORF">R50_1067</name>
</gene>
<dbReference type="InterPro" id="IPR000671">
    <property type="entry name" value="Peptidase_A31"/>
</dbReference>
<dbReference type="NCBIfam" id="TIGR00072">
    <property type="entry name" value="hydrog_prot"/>
    <property type="match status" value="1"/>
</dbReference>
<dbReference type="SUPFAM" id="SSF53163">
    <property type="entry name" value="HybD-like"/>
    <property type="match status" value="1"/>
</dbReference>
<evidence type="ECO:0000256" key="2">
    <source>
        <dbReference type="ARBA" id="ARBA00022670"/>
    </source>
</evidence>
<comment type="similarity">
    <text evidence="1">Belongs to the peptidase A31 family.</text>
</comment>
<dbReference type="Gene3D" id="3.40.50.1450">
    <property type="entry name" value="HybD-like"/>
    <property type="match status" value="1"/>
</dbReference>
<dbReference type="InterPro" id="IPR023430">
    <property type="entry name" value="Pept_HybD-like_dom_sf"/>
</dbReference>
<reference evidence="5 6" key="1">
    <citation type="submission" date="2020-02" db="EMBL/GenBank/DDBJ databases">
        <authorList>
            <person name="Hogendoorn C."/>
        </authorList>
    </citation>
    <scope>NUCLEOTIDE SEQUENCE [LARGE SCALE GENOMIC DNA]</scope>
    <source>
        <strain evidence="5">R501</strain>
    </source>
</reference>
<evidence type="ECO:0000256" key="4">
    <source>
        <dbReference type="ARBA" id="ARBA00022801"/>
    </source>
</evidence>
<dbReference type="PRINTS" id="PR00446">
    <property type="entry name" value="HYDRGNUPTAKE"/>
</dbReference>
<dbReference type="EMBL" id="LR778114">
    <property type="protein sequence ID" value="CAB1128573.1"/>
    <property type="molecule type" value="Genomic_DNA"/>
</dbReference>
<dbReference type="CDD" id="cd06062">
    <property type="entry name" value="H2MP_MemB-H2up"/>
    <property type="match status" value="1"/>
</dbReference>
<evidence type="ECO:0000256" key="3">
    <source>
        <dbReference type="ARBA" id="ARBA00022750"/>
    </source>
</evidence>
<dbReference type="Pfam" id="PF01750">
    <property type="entry name" value="HycI"/>
    <property type="match status" value="1"/>
</dbReference>
<keyword evidence="3" id="KW-0064">Aspartyl protease</keyword>
<name>A0A6F8ZFX8_9FIRM</name>
<keyword evidence="6" id="KW-1185">Reference proteome</keyword>
<dbReference type="AlphaFoldDB" id="A0A6F8ZFX8"/>
<dbReference type="Proteomes" id="UP000503399">
    <property type="component" value="Chromosome"/>
</dbReference>
<dbReference type="KEGG" id="hfv:R50_1067"/>
<keyword evidence="4" id="KW-0378">Hydrolase</keyword>
<dbReference type="GO" id="GO:0004190">
    <property type="term" value="F:aspartic-type endopeptidase activity"/>
    <property type="evidence" value="ECO:0007669"/>
    <property type="project" value="UniProtKB-KW"/>
</dbReference>
<dbReference type="PANTHER" id="PTHR30302:SF1">
    <property type="entry name" value="HYDROGENASE 2 MATURATION PROTEASE"/>
    <property type="match status" value="1"/>
</dbReference>
<dbReference type="GO" id="GO:0008047">
    <property type="term" value="F:enzyme activator activity"/>
    <property type="evidence" value="ECO:0007669"/>
    <property type="project" value="InterPro"/>
</dbReference>
<sequence>MHSEEALPRRNVLVIGLGNILLRDEGIGVHLLYHLRRKYSFQPAIAVADGGTLGWQLMDVLAAFDHIVIIDAINAAAKPGTIVRFKLEDLHKWVVKASGSSHEVEILEVMAALQLVGEAPDAVVIGIVPEDVNGLGVYLSDTVLARVSALEDVVLHELRGFGVVPSVQEDVAFDVDPDRLVHDTAWPYPE</sequence>
<dbReference type="PANTHER" id="PTHR30302">
    <property type="entry name" value="HYDROGENASE 1 MATURATION PROTEASE"/>
    <property type="match status" value="1"/>
</dbReference>
<accession>A0A6F8ZFX8</accession>
<evidence type="ECO:0000313" key="6">
    <source>
        <dbReference type="Proteomes" id="UP000503399"/>
    </source>
</evidence>
<keyword evidence="2" id="KW-0645">Protease</keyword>